<evidence type="ECO:0000313" key="9">
    <source>
        <dbReference type="EMBL" id="QDT29024.1"/>
    </source>
</evidence>
<dbReference type="PRINTS" id="PR00508">
    <property type="entry name" value="S21N4MTFRASE"/>
</dbReference>
<dbReference type="AlphaFoldDB" id="A0A518AAY0"/>
<feature type="region of interest" description="Disordered" evidence="8">
    <location>
        <begin position="1"/>
        <end position="24"/>
    </location>
</feature>
<dbReference type="REBASE" id="357113">
    <property type="entry name" value="M.PbaEnr10ORF43730P"/>
</dbReference>
<dbReference type="EC" id="2.1.1.72" evidence="9"/>
<evidence type="ECO:0000313" key="10">
    <source>
        <dbReference type="Proteomes" id="UP000315647"/>
    </source>
</evidence>
<dbReference type="GO" id="GO:0032259">
    <property type="term" value="P:methylation"/>
    <property type="evidence" value="ECO:0007669"/>
    <property type="project" value="UniProtKB-KW"/>
</dbReference>
<dbReference type="Proteomes" id="UP000315647">
    <property type="component" value="Chromosome"/>
</dbReference>
<comment type="similarity">
    <text evidence="1">Belongs to the N(4)/N(6)-methyltransferase family. N(4) subfamily.</text>
</comment>
<evidence type="ECO:0000256" key="2">
    <source>
        <dbReference type="ARBA" id="ARBA00022603"/>
    </source>
</evidence>
<evidence type="ECO:0000256" key="8">
    <source>
        <dbReference type="SAM" id="MobiDB-lite"/>
    </source>
</evidence>
<dbReference type="GO" id="GO:0009307">
    <property type="term" value="P:DNA restriction-modification system"/>
    <property type="evidence" value="ECO:0007669"/>
    <property type="project" value="UniProtKB-KW"/>
</dbReference>
<gene>
    <name evidence="9" type="primary">dpnA_2</name>
    <name evidence="9" type="ORF">Enr10x_43730</name>
</gene>
<name>A0A518AAY0_9PLAN</name>
<dbReference type="SUPFAM" id="SSF53335">
    <property type="entry name" value="S-adenosyl-L-methionine-dependent methyltransferases"/>
    <property type="match status" value="1"/>
</dbReference>
<dbReference type="GO" id="GO:0003677">
    <property type="term" value="F:DNA binding"/>
    <property type="evidence" value="ECO:0007669"/>
    <property type="project" value="UniProtKB-KW"/>
</dbReference>
<dbReference type="GO" id="GO:0008170">
    <property type="term" value="F:N-methyltransferase activity"/>
    <property type="evidence" value="ECO:0007669"/>
    <property type="project" value="InterPro"/>
</dbReference>
<evidence type="ECO:0000256" key="1">
    <source>
        <dbReference type="ARBA" id="ARBA00010203"/>
    </source>
</evidence>
<keyword evidence="5" id="KW-0680">Restriction system</keyword>
<reference evidence="9 10" key="1">
    <citation type="submission" date="2019-03" db="EMBL/GenBank/DDBJ databases">
        <title>Deep-cultivation of Planctomycetes and their phenomic and genomic characterization uncovers novel biology.</title>
        <authorList>
            <person name="Wiegand S."/>
            <person name="Jogler M."/>
            <person name="Boedeker C."/>
            <person name="Pinto D."/>
            <person name="Vollmers J."/>
            <person name="Rivas-Marin E."/>
            <person name="Kohn T."/>
            <person name="Peeters S.H."/>
            <person name="Heuer A."/>
            <person name="Rast P."/>
            <person name="Oberbeckmann S."/>
            <person name="Bunk B."/>
            <person name="Jeske O."/>
            <person name="Meyerdierks A."/>
            <person name="Storesund J.E."/>
            <person name="Kallscheuer N."/>
            <person name="Luecker S."/>
            <person name="Lage O.M."/>
            <person name="Pohl T."/>
            <person name="Merkel B.J."/>
            <person name="Hornburger P."/>
            <person name="Mueller R.-W."/>
            <person name="Bruemmer F."/>
            <person name="Labrenz M."/>
            <person name="Spormann A.M."/>
            <person name="Op den Camp H."/>
            <person name="Overmann J."/>
            <person name="Amann R."/>
            <person name="Jetten M.S.M."/>
            <person name="Mascher T."/>
            <person name="Medema M.H."/>
            <person name="Devos D.P."/>
            <person name="Kaster A.-K."/>
            <person name="Ovreas L."/>
            <person name="Rohde M."/>
            <person name="Galperin M.Y."/>
            <person name="Jogler C."/>
        </authorList>
    </citation>
    <scope>NUCLEOTIDE SEQUENCE [LARGE SCALE GENOMIC DNA]</scope>
    <source>
        <strain evidence="9 10">Enr10</strain>
    </source>
</reference>
<accession>A0A517QBK7</accession>
<keyword evidence="10" id="KW-1185">Reference proteome</keyword>
<dbReference type="CDD" id="cd02440">
    <property type="entry name" value="AdoMet_MTases"/>
    <property type="match status" value="1"/>
</dbReference>
<sequence>MSTSDPKPAKKKRTRTLPPPYNELDGKRWIQNSISVWSDIRKSTEEGRLKHPAIFPEMLVERLIETFLPLDGEVILDPFAGSGSTVITAEKMGKTGIGVELSAEYAEIASQRLTELTETRDETNTDQAQGTQSRILHGSALHLADYVSPGSVDLCITSPPYWNVLNQRRSADHKEVRHYGNHEHDLGVVEDYEDFLQELSHVFQGVQTALRPGGYCCVIVMDLRKKSRFFPFHSDLAARLQEIGMIYDDLIIWNRQAEYNNLRPLGFPSVFRVNKVHEFILLMQKPKQ</sequence>
<keyword evidence="3 9" id="KW-0808">Transferase</keyword>
<dbReference type="EMBL" id="CP037421">
    <property type="protein sequence ID" value="QDT29024.1"/>
    <property type="molecule type" value="Genomic_DNA"/>
</dbReference>
<evidence type="ECO:0000256" key="5">
    <source>
        <dbReference type="ARBA" id="ARBA00022747"/>
    </source>
</evidence>
<keyword evidence="2 9" id="KW-0489">Methyltransferase</keyword>
<dbReference type="InterPro" id="IPR002941">
    <property type="entry name" value="DNA_methylase_N4/N6"/>
</dbReference>
<keyword evidence="4" id="KW-0949">S-adenosyl-L-methionine</keyword>
<dbReference type="Gene3D" id="3.40.50.150">
    <property type="entry name" value="Vaccinia Virus protein VP39"/>
    <property type="match status" value="2"/>
</dbReference>
<proteinExistence type="inferred from homology"/>
<dbReference type="GO" id="GO:0015667">
    <property type="term" value="F:site-specific DNA-methyltransferase (cytosine-N4-specific) activity"/>
    <property type="evidence" value="ECO:0007669"/>
    <property type="project" value="UniProtKB-EC"/>
</dbReference>
<protein>
    <submittedName>
        <fullName evidence="9">Modification methylase DpnIIB</fullName>
        <ecNumber evidence="9">2.1.1.72</ecNumber>
    </submittedName>
</protein>
<dbReference type="Pfam" id="PF01555">
    <property type="entry name" value="N6_N4_Mtase"/>
    <property type="match status" value="2"/>
</dbReference>
<dbReference type="InterPro" id="IPR001091">
    <property type="entry name" value="RM_Methyltransferase"/>
</dbReference>
<dbReference type="PROSITE" id="PS00093">
    <property type="entry name" value="N4_MTASE"/>
    <property type="match status" value="1"/>
</dbReference>
<comment type="catalytic activity">
    <reaction evidence="7">
        <text>a 2'-deoxycytidine in DNA + S-adenosyl-L-methionine = an N(4)-methyl-2'-deoxycytidine in DNA + S-adenosyl-L-homocysteine + H(+)</text>
        <dbReference type="Rhea" id="RHEA:16857"/>
        <dbReference type="Rhea" id="RHEA-COMP:11369"/>
        <dbReference type="Rhea" id="RHEA-COMP:13674"/>
        <dbReference type="ChEBI" id="CHEBI:15378"/>
        <dbReference type="ChEBI" id="CHEBI:57856"/>
        <dbReference type="ChEBI" id="CHEBI:59789"/>
        <dbReference type="ChEBI" id="CHEBI:85452"/>
        <dbReference type="ChEBI" id="CHEBI:137933"/>
        <dbReference type="EC" id="2.1.1.113"/>
    </reaction>
</comment>
<evidence type="ECO:0000256" key="4">
    <source>
        <dbReference type="ARBA" id="ARBA00022691"/>
    </source>
</evidence>
<dbReference type="RefSeq" id="WP_145112435.1">
    <property type="nucleotide sequence ID" value="NZ_CP036277.1"/>
</dbReference>
<keyword evidence="6" id="KW-0238">DNA-binding</keyword>
<dbReference type="REBASE" id="357169">
    <property type="entry name" value="M.PbaPan110ORF42460P"/>
</dbReference>
<evidence type="ECO:0000256" key="6">
    <source>
        <dbReference type="ARBA" id="ARBA00023125"/>
    </source>
</evidence>
<dbReference type="InterPro" id="IPR017985">
    <property type="entry name" value="MeTrfase_CN4_CS"/>
</dbReference>
<evidence type="ECO:0000256" key="3">
    <source>
        <dbReference type="ARBA" id="ARBA00022679"/>
    </source>
</evidence>
<organism evidence="9 10">
    <name type="scientific">Gimesia panareensis</name>
    <dbReference type="NCBI Taxonomy" id="2527978"/>
    <lineage>
        <taxon>Bacteria</taxon>
        <taxon>Pseudomonadati</taxon>
        <taxon>Planctomycetota</taxon>
        <taxon>Planctomycetia</taxon>
        <taxon>Planctomycetales</taxon>
        <taxon>Planctomycetaceae</taxon>
        <taxon>Gimesia</taxon>
    </lineage>
</organism>
<dbReference type="InterPro" id="IPR029063">
    <property type="entry name" value="SAM-dependent_MTases_sf"/>
</dbReference>
<accession>A0A518AAY0</accession>
<dbReference type="GO" id="GO:0009007">
    <property type="term" value="F:site-specific DNA-methyltransferase (adenine-specific) activity"/>
    <property type="evidence" value="ECO:0007669"/>
    <property type="project" value="UniProtKB-EC"/>
</dbReference>
<evidence type="ECO:0000256" key="7">
    <source>
        <dbReference type="ARBA" id="ARBA00049120"/>
    </source>
</evidence>